<gene>
    <name evidence="2" type="ORF">FM101_05365</name>
</gene>
<organism evidence="2 3">
    <name type="scientific">Arthrobacter rhombi</name>
    <dbReference type="NCBI Taxonomy" id="71253"/>
    <lineage>
        <taxon>Bacteria</taxon>
        <taxon>Bacillati</taxon>
        <taxon>Actinomycetota</taxon>
        <taxon>Actinomycetes</taxon>
        <taxon>Micrococcales</taxon>
        <taxon>Micrococcaceae</taxon>
        <taxon>Arthrobacter</taxon>
    </lineage>
</organism>
<feature type="region of interest" description="Disordered" evidence="1">
    <location>
        <begin position="1"/>
        <end position="37"/>
    </location>
</feature>
<accession>A0A1R4FRF7</accession>
<sequence>MPRADRCSCDPNAPKESSTSGGWLSRLFKRTPNNTWS</sequence>
<dbReference type="EMBL" id="FUHW01000022">
    <property type="protein sequence ID" value="SJM58516.1"/>
    <property type="molecule type" value="Genomic_DNA"/>
</dbReference>
<name>A0A1R4FRF7_9MICC</name>
<dbReference type="AlphaFoldDB" id="A0A1R4FRF7"/>
<protein>
    <submittedName>
        <fullName evidence="2">Uncharacterized protein</fullName>
    </submittedName>
</protein>
<evidence type="ECO:0000313" key="2">
    <source>
        <dbReference type="EMBL" id="SJM58516.1"/>
    </source>
</evidence>
<evidence type="ECO:0000256" key="1">
    <source>
        <dbReference type="SAM" id="MobiDB-lite"/>
    </source>
</evidence>
<keyword evidence="3" id="KW-1185">Reference proteome</keyword>
<dbReference type="Proteomes" id="UP000195913">
    <property type="component" value="Unassembled WGS sequence"/>
</dbReference>
<proteinExistence type="predicted"/>
<reference evidence="2 3" key="1">
    <citation type="submission" date="2017-02" db="EMBL/GenBank/DDBJ databases">
        <authorList>
            <person name="Peterson S.W."/>
        </authorList>
    </citation>
    <scope>NUCLEOTIDE SEQUENCE [LARGE SCALE GENOMIC DNA]</scope>
    <source>
        <strain evidence="2 3">B Ar 00.02</strain>
    </source>
</reference>
<evidence type="ECO:0000313" key="3">
    <source>
        <dbReference type="Proteomes" id="UP000195913"/>
    </source>
</evidence>